<dbReference type="Pfam" id="PF07883">
    <property type="entry name" value="Cupin_2"/>
    <property type="match status" value="1"/>
</dbReference>
<evidence type="ECO:0000259" key="1">
    <source>
        <dbReference type="Pfam" id="PF07883"/>
    </source>
</evidence>
<reference evidence="2" key="1">
    <citation type="submission" date="2016-04" db="EMBL/GenBank/DDBJ databases">
        <authorList>
            <person name="Tabuchi Yagui T.R."/>
        </authorList>
    </citation>
    <scope>NUCLEOTIDE SEQUENCE [LARGE SCALE GENOMIC DNA]</scope>
    <source>
        <strain evidence="2">NIES-26</strain>
    </source>
</reference>
<accession>A0A367RWP8</accession>
<evidence type="ECO:0000313" key="2">
    <source>
        <dbReference type="EMBL" id="RCJ40143.1"/>
    </source>
</evidence>
<dbReference type="Proteomes" id="UP000252107">
    <property type="component" value="Unassembled WGS sequence"/>
</dbReference>
<feature type="domain" description="Cupin type-2" evidence="1">
    <location>
        <begin position="96"/>
        <end position="161"/>
    </location>
</feature>
<evidence type="ECO:0000313" key="3">
    <source>
        <dbReference type="Proteomes" id="UP000252107"/>
    </source>
</evidence>
<dbReference type="SUPFAM" id="SSF51182">
    <property type="entry name" value="RmlC-like cupins"/>
    <property type="match status" value="1"/>
</dbReference>
<dbReference type="EMBL" id="LXQD01000055">
    <property type="protein sequence ID" value="RCJ40143.1"/>
    <property type="molecule type" value="Genomic_DNA"/>
</dbReference>
<dbReference type="CDD" id="cd02208">
    <property type="entry name" value="cupin_RmlC-like"/>
    <property type="match status" value="1"/>
</dbReference>
<name>A0A367RWP8_9NOSO</name>
<sequence length="198" mass="22804">MNLESFLQDILSQNISREDFSLYIRNIWESEDGCVMSYHDPNSLCLKIWHLSFDKLITEHGHDEQPLSISQHLFGDDNHISARLVYDPPKQDNQKSLEYHCHPVDTVIVVINGSGVFSFICDDSKQSIDIDLTPGKTLFFPSNTVHTIKEVGNEGLETLNITERLNQPKYRTEPINEKKDLLIKPSEDFSKIYKPIKN</sequence>
<dbReference type="InterPro" id="IPR013096">
    <property type="entry name" value="Cupin_2"/>
</dbReference>
<gene>
    <name evidence="2" type="ORF">A6770_38040</name>
</gene>
<dbReference type="Gene3D" id="2.60.120.10">
    <property type="entry name" value="Jelly Rolls"/>
    <property type="match status" value="1"/>
</dbReference>
<proteinExistence type="predicted"/>
<dbReference type="InterPro" id="IPR014710">
    <property type="entry name" value="RmlC-like_jellyroll"/>
</dbReference>
<comment type="caution">
    <text evidence="2">The sequence shown here is derived from an EMBL/GenBank/DDBJ whole genome shotgun (WGS) entry which is preliminary data.</text>
</comment>
<dbReference type="AlphaFoldDB" id="A0A367RWP8"/>
<keyword evidence="3" id="KW-1185">Reference proteome</keyword>
<dbReference type="InterPro" id="IPR011051">
    <property type="entry name" value="RmlC_Cupin_sf"/>
</dbReference>
<organism evidence="2 3">
    <name type="scientific">Nostoc minutum NIES-26</name>
    <dbReference type="NCBI Taxonomy" id="1844469"/>
    <lineage>
        <taxon>Bacteria</taxon>
        <taxon>Bacillati</taxon>
        <taxon>Cyanobacteriota</taxon>
        <taxon>Cyanophyceae</taxon>
        <taxon>Nostocales</taxon>
        <taxon>Nostocaceae</taxon>
        <taxon>Nostoc</taxon>
    </lineage>
</organism>
<protein>
    <recommendedName>
        <fullName evidence="1">Cupin type-2 domain-containing protein</fullName>
    </recommendedName>
</protein>